<evidence type="ECO:0000313" key="1">
    <source>
        <dbReference type="EMBL" id="RQH55529.1"/>
    </source>
</evidence>
<dbReference type="RefSeq" id="WP_124144476.1">
    <property type="nucleotide sequence ID" value="NZ_CAWOKI010000022.1"/>
</dbReference>
<sequence length="314" mass="36490">MLSNTCSLSILVARTDIPFMMHTIPHLVRMSNFNFIQKVLCMDTAPLSGDKVMRPGVGTLSELRDCCNKLISEGIVDKVVDINYDKTYQQQMYQKHFGSPIKPTHNYRGYPILGSIFHIESVPGDYMLHYDSDMLLHQEPDYSWIDEGIKLMEQHPEIMAIRPLTGPPTEDGIMYQKNQSLKPEAGGFYKFQFFSSRVYLINHKRFDKLLPLPILWRSYKNKFLNQMPLSLKTLLNYYTGKGKLDSWEVMVSMQLEKTDYVRATMSSPKAWTIHPKDRSPEFIGALPNIIEKIEQGWYPPEQAGHYDFISKYWL</sequence>
<dbReference type="Proteomes" id="UP000269154">
    <property type="component" value="Unassembled WGS sequence"/>
</dbReference>
<dbReference type="EMBL" id="RCBY01000005">
    <property type="protein sequence ID" value="RQH55529.1"/>
    <property type="molecule type" value="Genomic_DNA"/>
</dbReference>
<evidence type="ECO:0000313" key="2">
    <source>
        <dbReference type="Proteomes" id="UP000269154"/>
    </source>
</evidence>
<name>A0A3N6RZN2_9CYAN</name>
<accession>A0A3N6RZN2</accession>
<proteinExistence type="predicted"/>
<evidence type="ECO:0008006" key="3">
    <source>
        <dbReference type="Google" id="ProtNLM"/>
    </source>
</evidence>
<gene>
    <name evidence="1" type="ORF">D5R40_01800</name>
</gene>
<dbReference type="AlphaFoldDB" id="A0A3N6RZN2"/>
<organism evidence="1 2">
    <name type="scientific">Okeania hirsuta</name>
    <dbReference type="NCBI Taxonomy" id="1458930"/>
    <lineage>
        <taxon>Bacteria</taxon>
        <taxon>Bacillati</taxon>
        <taxon>Cyanobacteriota</taxon>
        <taxon>Cyanophyceae</taxon>
        <taxon>Oscillatoriophycideae</taxon>
        <taxon>Oscillatoriales</taxon>
        <taxon>Microcoleaceae</taxon>
        <taxon>Okeania</taxon>
    </lineage>
</organism>
<protein>
    <recommendedName>
        <fullName evidence="3">Glycosyl transferase</fullName>
    </recommendedName>
</protein>
<comment type="caution">
    <text evidence="1">The sequence shown here is derived from an EMBL/GenBank/DDBJ whole genome shotgun (WGS) entry which is preliminary data.</text>
</comment>
<keyword evidence="2" id="KW-1185">Reference proteome</keyword>
<dbReference type="OrthoDB" id="5379371at2"/>
<reference evidence="1 2" key="1">
    <citation type="journal article" date="2018" name="ACS Chem. Biol.">
        <title>Ketoreductase domain dysfunction expands chemodiversity: malyngamide biosynthesis in the cyanobacterium Okeania hirsuta.</title>
        <authorList>
            <person name="Moss N.A."/>
            <person name="Leao T."/>
            <person name="Rankin M."/>
            <person name="McCullough T.M."/>
            <person name="Qu P."/>
            <person name="Korobeynikov A."/>
            <person name="Smith J.L."/>
            <person name="Gerwick L."/>
            <person name="Gerwick W.H."/>
        </authorList>
    </citation>
    <scope>NUCLEOTIDE SEQUENCE [LARGE SCALE GENOMIC DNA]</scope>
    <source>
        <strain evidence="1 2">PAB10Feb10-1</strain>
    </source>
</reference>